<evidence type="ECO:0000256" key="2">
    <source>
        <dbReference type="SAM" id="SignalP"/>
    </source>
</evidence>
<dbReference type="Pfam" id="PF07589">
    <property type="entry name" value="PEP-CTERM"/>
    <property type="match status" value="1"/>
</dbReference>
<dbReference type="EMBL" id="AP012338">
    <property type="protein sequence ID" value="BAM02648.1"/>
    <property type="molecule type" value="Genomic_DNA"/>
</dbReference>
<dbReference type="AlphaFoldDB" id="I0IBL0"/>
<dbReference type="NCBIfam" id="TIGR02595">
    <property type="entry name" value="PEP_CTERM"/>
    <property type="match status" value="1"/>
</dbReference>
<protein>
    <recommendedName>
        <fullName evidence="3">Ice-binding protein C-terminal domain-containing protein</fullName>
    </recommendedName>
</protein>
<dbReference type="Proteomes" id="UP000007881">
    <property type="component" value="Chromosome"/>
</dbReference>
<evidence type="ECO:0000313" key="4">
    <source>
        <dbReference type="EMBL" id="BAM02648.1"/>
    </source>
</evidence>
<feature type="region of interest" description="Disordered" evidence="1">
    <location>
        <begin position="42"/>
        <end position="61"/>
    </location>
</feature>
<dbReference type="RefSeq" id="WP_014435868.1">
    <property type="nucleotide sequence ID" value="NC_017080.1"/>
</dbReference>
<keyword evidence="2" id="KW-0732">Signal</keyword>
<evidence type="ECO:0000313" key="5">
    <source>
        <dbReference type="Proteomes" id="UP000007881"/>
    </source>
</evidence>
<dbReference type="HOGENOM" id="CLU_923938_0_0_0"/>
<feature type="chain" id="PRO_5003629595" description="Ice-binding protein C-terminal domain-containing protein" evidence="2">
    <location>
        <begin position="21"/>
        <end position="301"/>
    </location>
</feature>
<organism evidence="4 5">
    <name type="scientific">Phycisphaera mikurensis (strain NBRC 102666 / KCTC 22515 / FYK2301M01)</name>
    <dbReference type="NCBI Taxonomy" id="1142394"/>
    <lineage>
        <taxon>Bacteria</taxon>
        <taxon>Pseudomonadati</taxon>
        <taxon>Planctomycetota</taxon>
        <taxon>Phycisphaerae</taxon>
        <taxon>Phycisphaerales</taxon>
        <taxon>Phycisphaeraceae</taxon>
        <taxon>Phycisphaera</taxon>
    </lineage>
</organism>
<evidence type="ECO:0000256" key="1">
    <source>
        <dbReference type="SAM" id="MobiDB-lite"/>
    </source>
</evidence>
<dbReference type="STRING" id="1142394.PSMK_04890"/>
<accession>I0IBL0</accession>
<dbReference type="KEGG" id="phm:PSMK_04890"/>
<feature type="signal peptide" evidence="2">
    <location>
        <begin position="1"/>
        <end position="20"/>
    </location>
</feature>
<sequence>MRSLPSLALLATGAFVSAFAAQSVRAQTVLYSDSFDSRLTGSGVANGNPAGDGNGSSDWGTADNALGGSAVVAWSAGRNGGPTGGAQFTTNAGATVTPGPAPLVGTMFNGAVNTDTSVTADAALGLNIAFDFSRDGSAPIDGVDAPGNGFLSVGTGYDETVNAFSPFETTGNSDFAVLFQQAANGNTGNAEIFSDGTSLGTFDYGDPLATHSVELDFVPVVAGAYGAADAIAYAVIVDGNALASGTITGGAEFGDLAFATNLFSAANIDNLVVSGTPIPEPATAALLALGGAALLGRRRRG</sequence>
<gene>
    <name evidence="4" type="ordered locus">PSMK_04890</name>
</gene>
<keyword evidence="5" id="KW-1185">Reference proteome</keyword>
<dbReference type="NCBIfam" id="TIGR03382">
    <property type="entry name" value="GC_trans_RRR"/>
    <property type="match status" value="1"/>
</dbReference>
<name>I0IBL0_PHYMF</name>
<evidence type="ECO:0000259" key="3">
    <source>
        <dbReference type="Pfam" id="PF07589"/>
    </source>
</evidence>
<proteinExistence type="predicted"/>
<feature type="domain" description="Ice-binding protein C-terminal" evidence="3">
    <location>
        <begin position="277"/>
        <end position="299"/>
    </location>
</feature>
<reference evidence="4 5" key="1">
    <citation type="submission" date="2012-02" db="EMBL/GenBank/DDBJ databases">
        <title>Complete genome sequence of Phycisphaera mikurensis NBRC 102666.</title>
        <authorList>
            <person name="Ankai A."/>
            <person name="Hosoyama A."/>
            <person name="Terui Y."/>
            <person name="Sekine M."/>
            <person name="Fukai R."/>
            <person name="Kato Y."/>
            <person name="Nakamura S."/>
            <person name="Yamada-Narita S."/>
            <person name="Kawakoshi A."/>
            <person name="Fukunaga Y."/>
            <person name="Yamazaki S."/>
            <person name="Fujita N."/>
        </authorList>
    </citation>
    <scope>NUCLEOTIDE SEQUENCE [LARGE SCALE GENOMIC DNA]</scope>
    <source>
        <strain evidence="5">NBRC 102666 / KCTC 22515 / FYK2301M01</strain>
    </source>
</reference>
<dbReference type="InterPro" id="IPR017756">
    <property type="entry name" value="TM_Gly-Cys-Arg_CS"/>
</dbReference>
<dbReference type="InterPro" id="IPR013424">
    <property type="entry name" value="Ice-binding_C"/>
</dbReference>